<proteinExistence type="predicted"/>
<keyword evidence="2" id="KW-1185">Reference proteome</keyword>
<dbReference type="EMBL" id="CP061539">
    <property type="protein sequence ID" value="QNV37699.1"/>
    <property type="molecule type" value="Genomic_DNA"/>
</dbReference>
<dbReference type="Proteomes" id="UP000516404">
    <property type="component" value="Chromosome"/>
</dbReference>
<dbReference type="RefSeq" id="WP_190724537.1">
    <property type="nucleotide sequence ID" value="NZ_CP061539.1"/>
</dbReference>
<reference evidence="1 2" key="1">
    <citation type="submission" date="2020-09" db="EMBL/GenBank/DDBJ databases">
        <title>Investigation of environmental microbes.</title>
        <authorList>
            <person name="Ou Y."/>
            <person name="Kang Q."/>
        </authorList>
    </citation>
    <scope>NUCLEOTIDE SEQUENCE [LARGE SCALE GENOMIC DNA]</scope>
    <source>
        <strain evidence="1 2">KJZ-14</strain>
    </source>
</reference>
<evidence type="ECO:0000313" key="1">
    <source>
        <dbReference type="EMBL" id="QNV37699.1"/>
    </source>
</evidence>
<dbReference type="KEGG" id="rter:IDM49_10965"/>
<accession>A0A7H2BDF3</accession>
<evidence type="ECO:0008006" key="3">
    <source>
        <dbReference type="Google" id="ProtNLM"/>
    </source>
</evidence>
<name>A0A7H2BDF3_9MICC</name>
<dbReference type="Gene3D" id="3.40.960.10">
    <property type="entry name" value="VSR Endonuclease"/>
    <property type="match status" value="1"/>
</dbReference>
<organism evidence="1 2">
    <name type="scientific">Rothia terrae</name>
    <dbReference type="NCBI Taxonomy" id="396015"/>
    <lineage>
        <taxon>Bacteria</taxon>
        <taxon>Bacillati</taxon>
        <taxon>Actinomycetota</taxon>
        <taxon>Actinomycetes</taxon>
        <taxon>Micrococcales</taxon>
        <taxon>Micrococcaceae</taxon>
        <taxon>Rothia</taxon>
    </lineage>
</organism>
<dbReference type="InterPro" id="IPR011335">
    <property type="entry name" value="Restrct_endonuc-II-like"/>
</dbReference>
<gene>
    <name evidence="1" type="ORF">IDM49_10965</name>
</gene>
<protein>
    <recommendedName>
        <fullName evidence="3">DUF559 domain-containing protein</fullName>
    </recommendedName>
</protein>
<dbReference type="AlphaFoldDB" id="A0A7H2BDF3"/>
<evidence type="ECO:0000313" key="2">
    <source>
        <dbReference type="Proteomes" id="UP000516404"/>
    </source>
</evidence>
<sequence length="310" mass="34455">MRTTKELYDYAHSTQELLERGHSTRSIKNRADAGELVTLCRGGYCERHLWEGANPKEKAILNAVATHKTLSEKVVFSHETAAVVQGLATLDVPRETHIVGRRIHGEKQGLRRHYHDAFQGKSTPVAGTPMLALPPELTVLSCATSQSVQSALVTAESAVYSAGVPYDDLRTVLLESKGRGCRTARRVGQLMSPLSESAGGETLVRFALLDEALPELVQQYEISVAGRIYRVDFALPELGIIIEFDGALKYTDYGPADQVILRERQREKDLQNAGWYVIRVGWGDVYPRPHRLLAMVRDAVERRSRAPRVA</sequence>
<dbReference type="GeneID" id="96624761"/>
<dbReference type="SUPFAM" id="SSF52980">
    <property type="entry name" value="Restriction endonuclease-like"/>
    <property type="match status" value="1"/>
</dbReference>